<dbReference type="PANTHER" id="PTHR43531">
    <property type="entry name" value="PROTEIN ICFG"/>
    <property type="match status" value="1"/>
</dbReference>
<comment type="similarity">
    <text evidence="2">Belongs to the methyl-accepting chemotaxis (MCP) protein family.</text>
</comment>
<keyword evidence="1" id="KW-0145">Chemotaxis</keyword>
<gene>
    <name evidence="8" type="ORF">AA106556_2013</name>
</gene>
<dbReference type="Gene3D" id="6.10.340.10">
    <property type="match status" value="1"/>
</dbReference>
<feature type="compositionally biased region" description="Basic and acidic residues" evidence="4">
    <location>
        <begin position="412"/>
        <end position="423"/>
    </location>
</feature>
<dbReference type="InterPro" id="IPR051310">
    <property type="entry name" value="MCP_chemotaxis"/>
</dbReference>
<evidence type="ECO:0000256" key="1">
    <source>
        <dbReference type="ARBA" id="ARBA00022500"/>
    </source>
</evidence>
<dbReference type="Proteomes" id="UP001062443">
    <property type="component" value="Unassembled WGS sequence"/>
</dbReference>
<evidence type="ECO:0000256" key="5">
    <source>
        <dbReference type="SAM" id="Phobius"/>
    </source>
</evidence>
<evidence type="ECO:0000313" key="9">
    <source>
        <dbReference type="Proteomes" id="UP001062443"/>
    </source>
</evidence>
<dbReference type="Gene3D" id="1.10.287.950">
    <property type="entry name" value="Methyl-accepting chemotaxis protein"/>
    <property type="match status" value="1"/>
</dbReference>
<protein>
    <submittedName>
        <fullName evidence="8">Methyl-accepting chemotaxis protein</fullName>
    </submittedName>
</protein>
<proteinExistence type="inferred from homology"/>
<feature type="domain" description="HAMP" evidence="7">
    <location>
        <begin position="338"/>
        <end position="391"/>
    </location>
</feature>
<feature type="domain" description="HAMP" evidence="7">
    <location>
        <begin position="426"/>
        <end position="471"/>
    </location>
</feature>
<evidence type="ECO:0000259" key="7">
    <source>
        <dbReference type="PROSITE" id="PS50885"/>
    </source>
</evidence>
<dbReference type="PANTHER" id="PTHR43531:SF11">
    <property type="entry name" value="METHYL-ACCEPTING CHEMOTAXIS PROTEIN 3"/>
    <property type="match status" value="1"/>
</dbReference>
<dbReference type="SUPFAM" id="SSF158472">
    <property type="entry name" value="HAMP domain-like"/>
    <property type="match status" value="1"/>
</dbReference>
<evidence type="ECO:0000256" key="2">
    <source>
        <dbReference type="ARBA" id="ARBA00029447"/>
    </source>
</evidence>
<organism evidence="8 9">
    <name type="scientific">Neokomagataea tanensis NBRC 106556</name>
    <dbReference type="NCBI Taxonomy" id="1223519"/>
    <lineage>
        <taxon>Bacteria</taxon>
        <taxon>Pseudomonadati</taxon>
        <taxon>Pseudomonadota</taxon>
        <taxon>Alphaproteobacteria</taxon>
        <taxon>Acetobacterales</taxon>
        <taxon>Acetobacteraceae</taxon>
        <taxon>Neokomagataea</taxon>
    </lineage>
</organism>
<keyword evidence="3" id="KW-0807">Transducer</keyword>
<dbReference type="CDD" id="cd11386">
    <property type="entry name" value="MCP_signal"/>
    <property type="match status" value="1"/>
</dbReference>
<dbReference type="PROSITE" id="PS50885">
    <property type="entry name" value="HAMP"/>
    <property type="match status" value="2"/>
</dbReference>
<feature type="transmembrane region" description="Helical" evidence="5">
    <location>
        <begin position="21"/>
        <end position="45"/>
    </location>
</feature>
<reference evidence="8" key="1">
    <citation type="submission" date="2013-04" db="EMBL/GenBank/DDBJ databases">
        <title>The genome sequencing project of 58 acetic acid bacteria.</title>
        <authorList>
            <person name="Okamoto-Kainuma A."/>
            <person name="Ishikawa M."/>
            <person name="Umino S."/>
            <person name="Koizumi Y."/>
            <person name="Shiwa Y."/>
            <person name="Yoshikawa H."/>
            <person name="Matsutani M."/>
            <person name="Matsushita K."/>
        </authorList>
    </citation>
    <scope>NUCLEOTIDE SEQUENCE</scope>
    <source>
        <strain evidence="8">NBRC 106556</strain>
    </source>
</reference>
<feature type="domain" description="Methyl-accepting transducer" evidence="6">
    <location>
        <begin position="476"/>
        <end position="705"/>
    </location>
</feature>
<keyword evidence="5" id="KW-1133">Transmembrane helix</keyword>
<dbReference type="PROSITE" id="PS50111">
    <property type="entry name" value="CHEMOTAXIS_TRANSDUC_2"/>
    <property type="match status" value="1"/>
</dbReference>
<dbReference type="Gene3D" id="3.30.450.20">
    <property type="entry name" value="PAS domain"/>
    <property type="match status" value="1"/>
</dbReference>
<dbReference type="SUPFAM" id="SSF58104">
    <property type="entry name" value="Methyl-accepting chemotaxis protein (MCP) signaling domain"/>
    <property type="match status" value="1"/>
</dbReference>
<evidence type="ECO:0000256" key="3">
    <source>
        <dbReference type="PROSITE-ProRule" id="PRU00284"/>
    </source>
</evidence>
<dbReference type="CDD" id="cd12913">
    <property type="entry name" value="PDC1_MCP_like"/>
    <property type="match status" value="1"/>
</dbReference>
<evidence type="ECO:0000259" key="6">
    <source>
        <dbReference type="PROSITE" id="PS50111"/>
    </source>
</evidence>
<name>A0ABQ0QLI0_9PROT</name>
<dbReference type="InterPro" id="IPR004089">
    <property type="entry name" value="MCPsignal_dom"/>
</dbReference>
<feature type="region of interest" description="Disordered" evidence="4">
    <location>
        <begin position="404"/>
        <end position="423"/>
    </location>
</feature>
<dbReference type="Pfam" id="PF00015">
    <property type="entry name" value="MCPsignal"/>
    <property type="match status" value="1"/>
</dbReference>
<dbReference type="InterPro" id="IPR003660">
    <property type="entry name" value="HAMP_dom"/>
</dbReference>
<comment type="caution">
    <text evidence="8">The sequence shown here is derived from an EMBL/GenBank/DDBJ whole genome shotgun (WGS) entry which is preliminary data.</text>
</comment>
<accession>A0ABQ0QLI0</accession>
<keyword evidence="5" id="KW-0812">Transmembrane</keyword>
<keyword evidence="9" id="KW-1185">Reference proteome</keyword>
<sequence length="737" mass="82511">MVLESEIIMINYIKASLPRKILIITLSLLISVQIFATLIASILMIKNIRNNTETISIIKLDNISKSIINEINEQCNIVNSLKISIENSGENQTISRKEIFDLLMENMKDYKKLYGIDFKEIPNGLPPKREDETNLGTNQHGIFLPYLIRNKNNTIDVHTPLEHYSDIYNNVIQTGKISGLEPYIDFETKVPMVSPTYPISLNGKRIAVVGVDIPLDWLSNLLSNTHITTNSSISLLSDKDFWIFNKNKEIILKKATDIKNKPTQYHKTYIDYSYNNGSSIRIFSTINFPEFNENWTIIANIPKKDLNIQIYKNVAKIIIPGIFLIFLSSFIMLKLLNNSLKNPLVKVLNKISILERGEYNYKFENTQSTDEIGAISRGLEKFRSSLSQAEKNTQQQFLEREKNAQERAQIARQKEQEEKEQYHVSEKIREGLSALAEGNMLYRITDDFPERFQVMKTDFNAACTQLQKTISAVQKGVITIGSGAKQITSASEDMAQRTELQAANIETASSELNRVVEMVRISSTNATQAAQVTDGARKSAEDSGKIVRSAVTAISEIEARFEEINQVVRLLDEIAFQTNLLALNAGIEAARAGEAGRGFSVVATEIRNLALRSAEGARDIKNLISNSADFMADGAHLVRSAGNALNTIFQQMNDIDHLVASIAKASTSQSMALESINSTVHDMTSTIQQNAALVEENTTAIASLNQEASILGKQASLFNVEHNSIDTKYTTTLWKYK</sequence>
<dbReference type="EMBL" id="BAQB01000097">
    <property type="protein sequence ID" value="GBR49332.1"/>
    <property type="molecule type" value="Genomic_DNA"/>
</dbReference>
<keyword evidence="5" id="KW-0472">Membrane</keyword>
<dbReference type="SMART" id="SM00283">
    <property type="entry name" value="MA"/>
    <property type="match status" value="1"/>
</dbReference>
<evidence type="ECO:0000313" key="8">
    <source>
        <dbReference type="EMBL" id="GBR49332.1"/>
    </source>
</evidence>
<evidence type="ECO:0000256" key="4">
    <source>
        <dbReference type="SAM" id="MobiDB-lite"/>
    </source>
</evidence>